<keyword evidence="8" id="KW-1133">Transmembrane helix</keyword>
<keyword evidence="2" id="KW-0723">Serine/threonine-protein kinase</keyword>
<dbReference type="PANTHER" id="PTHR43289:SF6">
    <property type="entry name" value="SERINE_THREONINE-PROTEIN KINASE NEKL-3"/>
    <property type="match status" value="1"/>
</dbReference>
<feature type="transmembrane region" description="Helical" evidence="8">
    <location>
        <begin position="381"/>
        <end position="402"/>
    </location>
</feature>
<dbReference type="InterPro" id="IPR000719">
    <property type="entry name" value="Prot_kinase_dom"/>
</dbReference>
<keyword evidence="8" id="KW-0812">Transmembrane</keyword>
<dbReference type="EC" id="2.7.11.1" evidence="1"/>
<sequence length="595" mass="62506">MPGPETPGFPERSPEGAGSGDAVTIEDAPEPVGSSGPVGGGTGDAGTTGPIDVSGLPATDERARMAGAARPNGWFSGPPDEPDRYELLGPGLSGGEGDIWRARYRGDLTSPLPVAVKRLRRPATAGDDWPTPADRRRWEDLRALLLIMRIDHLVSVLDVFVGPPPHLPGQAGSGPVTPYVVMEWVPGPTLADEFGGLPAAASTLDGRLDLVEQAASALDALHSRTVSAGNPSLHRDVKPANCILAPERGVVLVDVGTMRRVDDGRDLSGRHTPAYTAPEVLADPMAARDPASDLYSLGALAWFCLVGENPPHARDPLAPEHARRRAQEVARAAGVPDPAAFASHLTRLLAHDPASRPTDARVWARELRALGPVRRPVPLPLVAAAAVIPLVAIALILLPLWLTPDRSGTGDRADGATTRAATTSSAIDRAGPPEPAGSAPATRGGQPGPPVPGPGGHAPPPPSGPWPEGNVTTDVAAFETPGNGASIGRCPPVSGTARLPPGHTLVFSVENLSVGDQVRHVTPIRGWQRPESLRRWRLRPPVGLPEDRVGERYRLELIVVPLDELRARDPHRIPDDSYVGASLFVERGSRSRVGC</sequence>
<feature type="domain" description="Protein kinase" evidence="9">
    <location>
        <begin position="85"/>
        <end position="368"/>
    </location>
</feature>
<dbReference type="InterPro" id="IPR011009">
    <property type="entry name" value="Kinase-like_dom_sf"/>
</dbReference>
<evidence type="ECO:0000256" key="8">
    <source>
        <dbReference type="SAM" id="Phobius"/>
    </source>
</evidence>
<dbReference type="SMART" id="SM00220">
    <property type="entry name" value="S_TKc"/>
    <property type="match status" value="1"/>
</dbReference>
<protein>
    <recommendedName>
        <fullName evidence="1">non-specific serine/threonine protein kinase</fullName>
        <ecNumber evidence="1">2.7.11.1</ecNumber>
    </recommendedName>
</protein>
<evidence type="ECO:0000256" key="1">
    <source>
        <dbReference type="ARBA" id="ARBA00012513"/>
    </source>
</evidence>
<dbReference type="SUPFAM" id="SSF56112">
    <property type="entry name" value="Protein kinase-like (PK-like)"/>
    <property type="match status" value="1"/>
</dbReference>
<evidence type="ECO:0000256" key="7">
    <source>
        <dbReference type="SAM" id="MobiDB-lite"/>
    </source>
</evidence>
<accession>A0ABT9P0I0</accession>
<feature type="compositionally biased region" description="Gly residues" evidence="7">
    <location>
        <begin position="36"/>
        <end position="46"/>
    </location>
</feature>
<feature type="region of interest" description="Disordered" evidence="7">
    <location>
        <begin position="408"/>
        <end position="495"/>
    </location>
</feature>
<dbReference type="RefSeq" id="WP_307240525.1">
    <property type="nucleotide sequence ID" value="NZ_JAUSQZ010000001.1"/>
</dbReference>
<proteinExistence type="predicted"/>
<name>A0ABT9P0I0_9ACTN</name>
<evidence type="ECO:0000256" key="3">
    <source>
        <dbReference type="ARBA" id="ARBA00022679"/>
    </source>
</evidence>
<dbReference type="PROSITE" id="PS50011">
    <property type="entry name" value="PROTEIN_KINASE_DOM"/>
    <property type="match status" value="1"/>
</dbReference>
<keyword evidence="3 10" id="KW-0808">Transferase</keyword>
<dbReference type="Gene3D" id="1.10.510.10">
    <property type="entry name" value="Transferase(Phosphotransferase) domain 1"/>
    <property type="match status" value="1"/>
</dbReference>
<keyword evidence="6" id="KW-0067">ATP-binding</keyword>
<dbReference type="Pfam" id="PF00069">
    <property type="entry name" value="Pkinase"/>
    <property type="match status" value="1"/>
</dbReference>
<keyword evidence="11" id="KW-1185">Reference proteome</keyword>
<dbReference type="CDD" id="cd14014">
    <property type="entry name" value="STKc_PknB_like"/>
    <property type="match status" value="1"/>
</dbReference>
<dbReference type="EMBL" id="JAUSQZ010000001">
    <property type="protein sequence ID" value="MDP9826081.1"/>
    <property type="molecule type" value="Genomic_DNA"/>
</dbReference>
<gene>
    <name evidence="10" type="ORF">J2S57_001830</name>
</gene>
<feature type="compositionally biased region" description="Pro residues" evidence="7">
    <location>
        <begin position="447"/>
        <end position="465"/>
    </location>
</feature>
<keyword evidence="4" id="KW-0547">Nucleotide-binding</keyword>
<evidence type="ECO:0000313" key="10">
    <source>
        <dbReference type="EMBL" id="MDP9826081.1"/>
    </source>
</evidence>
<evidence type="ECO:0000256" key="6">
    <source>
        <dbReference type="ARBA" id="ARBA00022840"/>
    </source>
</evidence>
<evidence type="ECO:0000313" key="11">
    <source>
        <dbReference type="Proteomes" id="UP001235712"/>
    </source>
</evidence>
<reference evidence="10 11" key="1">
    <citation type="submission" date="2023-07" db="EMBL/GenBank/DDBJ databases">
        <title>Sequencing the genomes of 1000 actinobacteria strains.</title>
        <authorList>
            <person name="Klenk H.-P."/>
        </authorList>
    </citation>
    <scope>NUCLEOTIDE SEQUENCE [LARGE SCALE GENOMIC DNA]</scope>
    <source>
        <strain evidence="10 11">DSM 44388</strain>
    </source>
</reference>
<evidence type="ECO:0000256" key="4">
    <source>
        <dbReference type="ARBA" id="ARBA00022741"/>
    </source>
</evidence>
<keyword evidence="5 10" id="KW-0418">Kinase</keyword>
<evidence type="ECO:0000256" key="2">
    <source>
        <dbReference type="ARBA" id="ARBA00022527"/>
    </source>
</evidence>
<comment type="caution">
    <text evidence="10">The sequence shown here is derived from an EMBL/GenBank/DDBJ whole genome shotgun (WGS) entry which is preliminary data.</text>
</comment>
<organism evidence="10 11">
    <name type="scientific">Kineosporia succinea</name>
    <dbReference type="NCBI Taxonomy" id="84632"/>
    <lineage>
        <taxon>Bacteria</taxon>
        <taxon>Bacillati</taxon>
        <taxon>Actinomycetota</taxon>
        <taxon>Actinomycetes</taxon>
        <taxon>Kineosporiales</taxon>
        <taxon>Kineosporiaceae</taxon>
        <taxon>Kineosporia</taxon>
    </lineage>
</organism>
<dbReference type="Proteomes" id="UP001235712">
    <property type="component" value="Unassembled WGS sequence"/>
</dbReference>
<dbReference type="GO" id="GO:0004674">
    <property type="term" value="F:protein serine/threonine kinase activity"/>
    <property type="evidence" value="ECO:0007669"/>
    <property type="project" value="UniProtKB-EC"/>
</dbReference>
<feature type="region of interest" description="Disordered" evidence="7">
    <location>
        <begin position="1"/>
        <end position="64"/>
    </location>
</feature>
<dbReference type="PANTHER" id="PTHR43289">
    <property type="entry name" value="MITOGEN-ACTIVATED PROTEIN KINASE KINASE KINASE 20-RELATED"/>
    <property type="match status" value="1"/>
</dbReference>
<keyword evidence="8" id="KW-0472">Membrane</keyword>
<feature type="compositionally biased region" description="Low complexity" evidence="7">
    <location>
        <begin position="415"/>
        <end position="441"/>
    </location>
</feature>
<evidence type="ECO:0000259" key="9">
    <source>
        <dbReference type="PROSITE" id="PS50011"/>
    </source>
</evidence>
<evidence type="ECO:0000256" key="5">
    <source>
        <dbReference type="ARBA" id="ARBA00022777"/>
    </source>
</evidence>